<keyword evidence="12" id="KW-1185">Reference proteome</keyword>
<dbReference type="EMBL" id="JARH01000762">
    <property type="protein sequence ID" value="EXF77032.1"/>
    <property type="molecule type" value="Genomic_DNA"/>
</dbReference>
<dbReference type="KEGG" id="cfj:CFIO01_12795"/>
<feature type="region of interest" description="Disordered" evidence="10">
    <location>
        <begin position="204"/>
        <end position="267"/>
    </location>
</feature>
<comment type="subunit">
    <text evidence="9">Component of the Mediator complex.</text>
</comment>
<keyword evidence="4 9" id="KW-0805">Transcription regulation</keyword>
<dbReference type="GO" id="GO:0070847">
    <property type="term" value="C:core mediator complex"/>
    <property type="evidence" value="ECO:0007669"/>
    <property type="project" value="TreeGrafter"/>
</dbReference>
<evidence type="ECO:0000256" key="1">
    <source>
        <dbReference type="ARBA" id="ARBA00004123"/>
    </source>
</evidence>
<feature type="compositionally biased region" description="Low complexity" evidence="10">
    <location>
        <begin position="246"/>
        <end position="261"/>
    </location>
</feature>
<keyword evidence="6 9" id="KW-0804">Transcription</keyword>
<dbReference type="AlphaFoldDB" id="A0A010QB06"/>
<dbReference type="GO" id="GO:0003712">
    <property type="term" value="F:transcription coregulator activity"/>
    <property type="evidence" value="ECO:0007669"/>
    <property type="project" value="InterPro"/>
</dbReference>
<evidence type="ECO:0000256" key="9">
    <source>
        <dbReference type="RuleBase" id="RU364144"/>
    </source>
</evidence>
<dbReference type="GO" id="GO:0000978">
    <property type="term" value="F:RNA polymerase II cis-regulatory region sequence-specific DNA binding"/>
    <property type="evidence" value="ECO:0007669"/>
    <property type="project" value="TreeGrafter"/>
</dbReference>
<name>A0A010QB06_9PEZI</name>
<evidence type="ECO:0000256" key="6">
    <source>
        <dbReference type="ARBA" id="ARBA00023163"/>
    </source>
</evidence>
<accession>A0A010QB06</accession>
<evidence type="ECO:0000313" key="12">
    <source>
        <dbReference type="Proteomes" id="UP000020467"/>
    </source>
</evidence>
<dbReference type="Gene3D" id="1.20.58.1710">
    <property type="match status" value="1"/>
</dbReference>
<evidence type="ECO:0000256" key="5">
    <source>
        <dbReference type="ARBA" id="ARBA00023159"/>
    </source>
</evidence>
<dbReference type="Pfam" id="PF10232">
    <property type="entry name" value="Med8"/>
    <property type="match status" value="1"/>
</dbReference>
<dbReference type="STRING" id="1445577.A0A010QB06"/>
<dbReference type="PANTHER" id="PTHR13074:SF9">
    <property type="entry name" value="MEDIATOR OF RNA POLYMERASE II TRANSCRIPTION SUBUNIT 8"/>
    <property type="match status" value="1"/>
</dbReference>
<dbReference type="GO" id="GO:0006357">
    <property type="term" value="P:regulation of transcription by RNA polymerase II"/>
    <property type="evidence" value="ECO:0007669"/>
    <property type="project" value="InterPro"/>
</dbReference>
<dbReference type="OrthoDB" id="5329317at2759"/>
<evidence type="ECO:0000256" key="2">
    <source>
        <dbReference type="ARBA" id="ARBA00005716"/>
    </source>
</evidence>
<dbReference type="Proteomes" id="UP000020467">
    <property type="component" value="Unassembled WGS sequence"/>
</dbReference>
<dbReference type="GO" id="GO:0016592">
    <property type="term" value="C:mediator complex"/>
    <property type="evidence" value="ECO:0007669"/>
    <property type="project" value="InterPro"/>
</dbReference>
<feature type="region of interest" description="Disordered" evidence="10">
    <location>
        <begin position="118"/>
        <end position="157"/>
    </location>
</feature>
<sequence>MDKPNALGITADEFKAIEQTRQRLFQLSNSIQGLRMDVLKSNPLPPPASLQAQSQILLRNLQSLLETLTENTHVFQHLHVFPDVAYPGRVHENILLQLLRKKLEPGVEEWVERGRETTRELRGAANGGPSSLSDGGGVGISGGPSIVGGGGGGAGNGGGEAQLEAVWRDVRAWTVERVQKYVLEEAGDVYTEDERRMGVENVRTGLRRGLEEEDDDEDDEDDEEESDEESGGGGGGGGGDGDVVMSGQSQSQQTKKPTKPTGPEPEMLFWFEARGDFDLPRNVDLLSQAGLKRGR</sequence>
<evidence type="ECO:0000256" key="3">
    <source>
        <dbReference type="ARBA" id="ARBA00020637"/>
    </source>
</evidence>
<comment type="caution">
    <text evidence="11">The sequence shown here is derived from an EMBL/GenBank/DDBJ whole genome shotgun (WGS) entry which is preliminary data.</text>
</comment>
<comment type="function">
    <text evidence="9">Component of the Mediator complex, a coactivator involved in the regulated transcription of nearly all RNA polymerase II-dependent genes. Mediator functions as a bridge to convey information from gene-specific regulatory proteins to the basal RNA polymerase II transcription machinery. Mediator is recruited to promoters by direct interactions with regulatory proteins and serves as a scaffold for the assembly of a functional preinitiation complex with RNA polymerase II and the general transcription factors.</text>
</comment>
<gene>
    <name evidence="9" type="primary">MED8</name>
    <name evidence="11" type="ORF">CFIO01_12795</name>
</gene>
<comment type="similarity">
    <text evidence="2 9">Belongs to the Mediator complex subunit 8 family.</text>
</comment>
<dbReference type="HOGENOM" id="CLU_074399_0_0_1"/>
<feature type="compositionally biased region" description="Acidic residues" evidence="10">
    <location>
        <begin position="211"/>
        <end position="230"/>
    </location>
</feature>
<keyword evidence="5 9" id="KW-0010">Activator</keyword>
<evidence type="ECO:0000256" key="4">
    <source>
        <dbReference type="ARBA" id="ARBA00023015"/>
    </source>
</evidence>
<dbReference type="PANTHER" id="PTHR13074">
    <property type="entry name" value="MEDIATOR OF RNA POLYMERASE II TRANSCRIPTION SUBUNIT 8"/>
    <property type="match status" value="1"/>
</dbReference>
<dbReference type="Gene3D" id="6.10.250.2610">
    <property type="match status" value="1"/>
</dbReference>
<comment type="subcellular location">
    <subcellularLocation>
        <location evidence="1 9">Nucleus</location>
    </subcellularLocation>
</comment>
<evidence type="ECO:0000256" key="10">
    <source>
        <dbReference type="SAM" id="MobiDB-lite"/>
    </source>
</evidence>
<evidence type="ECO:0000313" key="11">
    <source>
        <dbReference type="EMBL" id="EXF77032.1"/>
    </source>
</evidence>
<protein>
    <recommendedName>
        <fullName evidence="3 9">Mediator of RNA polymerase II transcription subunit 8</fullName>
    </recommendedName>
    <alternativeName>
        <fullName evidence="8 9">Mediator complex subunit 8</fullName>
    </alternativeName>
</protein>
<reference evidence="11 12" key="1">
    <citation type="submission" date="2014-02" db="EMBL/GenBank/DDBJ databases">
        <title>The genome sequence of Colletotrichum fioriniae PJ7.</title>
        <authorList>
            <person name="Baroncelli R."/>
            <person name="Thon M.R."/>
        </authorList>
    </citation>
    <scope>NUCLEOTIDE SEQUENCE [LARGE SCALE GENOMIC DNA]</scope>
    <source>
        <strain evidence="11 12">PJ7</strain>
    </source>
</reference>
<dbReference type="eggNOG" id="ENOG502S8U1">
    <property type="taxonomic scope" value="Eukaryota"/>
</dbReference>
<dbReference type="InterPro" id="IPR019364">
    <property type="entry name" value="Mediatior_Med8_fun/met"/>
</dbReference>
<keyword evidence="7 9" id="KW-0539">Nucleus</keyword>
<feature type="compositionally biased region" description="Gly residues" evidence="10">
    <location>
        <begin position="134"/>
        <end position="157"/>
    </location>
</feature>
<evidence type="ECO:0000256" key="7">
    <source>
        <dbReference type="ARBA" id="ARBA00023242"/>
    </source>
</evidence>
<evidence type="ECO:0000256" key="8">
    <source>
        <dbReference type="ARBA" id="ARBA00031261"/>
    </source>
</evidence>
<proteinExistence type="inferred from homology"/>
<organism evidence="11 12">
    <name type="scientific">Colletotrichum fioriniae PJ7</name>
    <dbReference type="NCBI Taxonomy" id="1445577"/>
    <lineage>
        <taxon>Eukaryota</taxon>
        <taxon>Fungi</taxon>
        <taxon>Dikarya</taxon>
        <taxon>Ascomycota</taxon>
        <taxon>Pezizomycotina</taxon>
        <taxon>Sordariomycetes</taxon>
        <taxon>Hypocreomycetidae</taxon>
        <taxon>Glomerellales</taxon>
        <taxon>Glomerellaceae</taxon>
        <taxon>Colletotrichum</taxon>
        <taxon>Colletotrichum acutatum species complex</taxon>
    </lineage>
</organism>
<feature type="compositionally biased region" description="Gly residues" evidence="10">
    <location>
        <begin position="231"/>
        <end position="241"/>
    </location>
</feature>